<feature type="domain" description="DUF4789" evidence="2">
    <location>
        <begin position="328"/>
        <end position="398"/>
    </location>
</feature>
<dbReference type="PANTHER" id="PTHR21177:SF7">
    <property type="entry name" value="GH11627P"/>
    <property type="match status" value="1"/>
</dbReference>
<keyword evidence="1" id="KW-0732">Signal</keyword>
<name>A0A7R9HSB8_9NEOP</name>
<proteinExistence type="predicted"/>
<sequence length="511" mass="55667">MIRMAVLCLSLQMVQTAVLPPRWADPTLNPCANQPGGWQLLHWPSDGRCYRIFKQGPPCPDTMELAPSLDGTAECRCPPGTAQSPRDALCHKLYTQGPYSLTGAGWVESLTEAGWVESLTEAGWVESLTEAGWVESLTEAGWVESLTGAGWVESLTEAGWVESLTEAGWVESFTEAGWVESFTEAGWVESFTEAGSVRLWGKCREPEPCGDNQVFWPLDERCYSLLTRGPCPSGKLLVRGKDGLPLCECGPEGSLADHYWSSGQACYQHYTRGPCTEQGALFLPGGQCGCNPSLLHYHNDTGHCFQIGSRGPCPAGHQFLLAHDSTTNTTRTNCVCKEHHIFWPTDGTCYRPFTRGPCSSGQILLHTSYCTPNPCRKGRLYFPEEGGTCYKVGTRGPCQAGTLVVYETSLRGGISHRGVCGCSGPDPCTIIVEDDACEARYNGVCYRLYARGPCEEGQWLVSVRGSTERGEAKCECMPSNVVSSDNSTVQCLPPSVRLARFLTATTQTSDM</sequence>
<feature type="chain" id="PRO_5031462035" description="DUF4789 domain-containing protein" evidence="1">
    <location>
        <begin position="17"/>
        <end position="511"/>
    </location>
</feature>
<reference evidence="3" key="1">
    <citation type="submission" date="2020-11" db="EMBL/GenBank/DDBJ databases">
        <authorList>
            <person name="Tran Van P."/>
        </authorList>
    </citation>
    <scope>NUCLEOTIDE SEQUENCE</scope>
</reference>
<dbReference type="PANTHER" id="PTHR21177">
    <property type="entry name" value="IP06524P-RELATED"/>
    <property type="match status" value="1"/>
</dbReference>
<organism evidence="3">
    <name type="scientific">Timema monikensis</name>
    <dbReference type="NCBI Taxonomy" id="170555"/>
    <lineage>
        <taxon>Eukaryota</taxon>
        <taxon>Metazoa</taxon>
        <taxon>Ecdysozoa</taxon>
        <taxon>Arthropoda</taxon>
        <taxon>Hexapoda</taxon>
        <taxon>Insecta</taxon>
        <taxon>Pterygota</taxon>
        <taxon>Neoptera</taxon>
        <taxon>Polyneoptera</taxon>
        <taxon>Phasmatodea</taxon>
        <taxon>Timematodea</taxon>
        <taxon>Timematoidea</taxon>
        <taxon>Timematidae</taxon>
        <taxon>Timema</taxon>
    </lineage>
</organism>
<feature type="signal peptide" evidence="1">
    <location>
        <begin position="1"/>
        <end position="16"/>
    </location>
</feature>
<evidence type="ECO:0000313" key="3">
    <source>
        <dbReference type="EMBL" id="CAD7432576.1"/>
    </source>
</evidence>
<evidence type="ECO:0000256" key="1">
    <source>
        <dbReference type="SAM" id="SignalP"/>
    </source>
</evidence>
<dbReference type="AlphaFoldDB" id="A0A7R9HSB8"/>
<protein>
    <recommendedName>
        <fullName evidence="2">DUF4789 domain-containing protein</fullName>
    </recommendedName>
</protein>
<gene>
    <name evidence="3" type="ORF">TMSB3V08_LOCUS9281</name>
</gene>
<dbReference type="Pfam" id="PF16033">
    <property type="entry name" value="DUF4789"/>
    <property type="match status" value="1"/>
</dbReference>
<accession>A0A7R9HSB8</accession>
<evidence type="ECO:0000259" key="2">
    <source>
        <dbReference type="Pfam" id="PF16033"/>
    </source>
</evidence>
<dbReference type="InterPro" id="IPR031993">
    <property type="entry name" value="DUF4789"/>
</dbReference>
<dbReference type="EMBL" id="OB795700">
    <property type="protein sequence ID" value="CAD7432576.1"/>
    <property type="molecule type" value="Genomic_DNA"/>
</dbReference>